<name>A0AAQ4FDY3_AMBAM</name>
<comment type="caution">
    <text evidence="2">The sequence shown here is derived from an EMBL/GenBank/DDBJ whole genome shotgun (WGS) entry which is preliminary data.</text>
</comment>
<dbReference type="AlphaFoldDB" id="A0AAQ4FDY3"/>
<dbReference type="EMBL" id="JARKHS020004212">
    <property type="protein sequence ID" value="KAK8784838.1"/>
    <property type="molecule type" value="Genomic_DNA"/>
</dbReference>
<proteinExistence type="predicted"/>
<dbReference type="Proteomes" id="UP001321473">
    <property type="component" value="Unassembled WGS sequence"/>
</dbReference>
<gene>
    <name evidence="2" type="ORF">V5799_008797</name>
</gene>
<reference evidence="2 3" key="1">
    <citation type="journal article" date="2023" name="Arcadia Sci">
        <title>De novo assembly of a long-read Amblyomma americanum tick genome.</title>
        <authorList>
            <person name="Chou S."/>
            <person name="Poskanzer K.E."/>
            <person name="Rollins M."/>
            <person name="Thuy-Boun P.S."/>
        </authorList>
    </citation>
    <scope>NUCLEOTIDE SEQUENCE [LARGE SCALE GENOMIC DNA]</scope>
    <source>
        <strain evidence="2">F_SG_1</strain>
        <tissue evidence="2">Salivary glands</tissue>
    </source>
</reference>
<evidence type="ECO:0000313" key="3">
    <source>
        <dbReference type="Proteomes" id="UP001321473"/>
    </source>
</evidence>
<feature type="region of interest" description="Disordered" evidence="1">
    <location>
        <begin position="33"/>
        <end position="65"/>
    </location>
</feature>
<accession>A0AAQ4FDY3</accession>
<evidence type="ECO:0000256" key="1">
    <source>
        <dbReference type="SAM" id="MobiDB-lite"/>
    </source>
</evidence>
<protein>
    <submittedName>
        <fullName evidence="2">Uncharacterized protein</fullName>
    </submittedName>
</protein>
<keyword evidence="3" id="KW-1185">Reference proteome</keyword>
<feature type="compositionally biased region" description="Polar residues" evidence="1">
    <location>
        <begin position="45"/>
        <end position="54"/>
    </location>
</feature>
<evidence type="ECO:0000313" key="2">
    <source>
        <dbReference type="EMBL" id="KAK8784838.1"/>
    </source>
</evidence>
<organism evidence="2 3">
    <name type="scientific">Amblyomma americanum</name>
    <name type="common">Lone star tick</name>
    <dbReference type="NCBI Taxonomy" id="6943"/>
    <lineage>
        <taxon>Eukaryota</taxon>
        <taxon>Metazoa</taxon>
        <taxon>Ecdysozoa</taxon>
        <taxon>Arthropoda</taxon>
        <taxon>Chelicerata</taxon>
        <taxon>Arachnida</taxon>
        <taxon>Acari</taxon>
        <taxon>Parasitiformes</taxon>
        <taxon>Ixodida</taxon>
        <taxon>Ixodoidea</taxon>
        <taxon>Ixodidae</taxon>
        <taxon>Amblyomminae</taxon>
        <taxon>Amblyomma</taxon>
    </lineage>
</organism>
<sequence>MKVLCKAVAAAWCQVAPRWDPHAVPPAYIQLGKPGDGKSAKGASSRLTSTTGTVPSERAGGLGWNPARKAVPGRSMGCLLGNCSISGAILRLA</sequence>